<accession>A0A2W2CKW1</accession>
<dbReference type="PANTHER" id="PTHR40761:SF1">
    <property type="entry name" value="CONSERVED INTEGRAL MEMBRANE ALANINE VALINE AND LEUCINE RICH PROTEIN-RELATED"/>
    <property type="match status" value="1"/>
</dbReference>
<comment type="caution">
    <text evidence="1">The sequence shown here is derived from an EMBL/GenBank/DDBJ whole genome shotgun (WGS) entry which is preliminary data.</text>
</comment>
<dbReference type="RefSeq" id="WP_111241749.1">
    <property type="nucleotide sequence ID" value="NZ_AP023358.1"/>
</dbReference>
<evidence type="ECO:0000313" key="1">
    <source>
        <dbReference type="EMBL" id="PZG00122.1"/>
    </source>
</evidence>
<dbReference type="NCBIfam" id="NF038012">
    <property type="entry name" value="DMT_1"/>
    <property type="match status" value="1"/>
</dbReference>
<reference evidence="1 2" key="1">
    <citation type="submission" date="2018-01" db="EMBL/GenBank/DDBJ databases">
        <title>Draft genome sequence of Jishengella endophytica.</title>
        <authorList>
            <person name="Sahin N."/>
            <person name="Ay H."/>
            <person name="Saygin H."/>
        </authorList>
    </citation>
    <scope>NUCLEOTIDE SEQUENCE [LARGE SCALE GENOMIC DNA]</scope>
    <source>
        <strain evidence="1 2">DSM 45430</strain>
    </source>
</reference>
<dbReference type="Proteomes" id="UP000248627">
    <property type="component" value="Unassembled WGS sequence"/>
</dbReference>
<dbReference type="OrthoDB" id="4229124at2"/>
<sequence>MIPLALASAFCFALASALHQRAAKQQPEHGVADPRLLLRLLRSRLWLSGWIPDSAAVTLQAAALRLGPLAVVQPLLASGLFMAVLIEGAMIRRRIASRDLLASAVGVVGLTAFLVLADAHAGVASPRPGAWVGPASCLVLLIVAGVLAAYRLTGAARGAALGISSGLAYSLAAALVKDVTGRFQGLDTLLSWRIPALAVVVTVGLLLNQTAFQHGRLAAPLTAVTLTDPVASVVLGVTVFQESLAVDPLRVVGIVLAGVTIAVGIWLAARSSAH</sequence>
<dbReference type="PANTHER" id="PTHR40761">
    <property type="entry name" value="CONSERVED INTEGRAL MEMBRANE ALANINE VALINE AND LEUCINE RICH PROTEIN-RELATED"/>
    <property type="match status" value="1"/>
</dbReference>
<protein>
    <submittedName>
        <fullName evidence="1">Uncharacterized protein</fullName>
    </submittedName>
</protein>
<name>A0A2W2CKW1_9ACTN</name>
<organism evidence="1 2">
    <name type="scientific">Micromonospora endophytica</name>
    <dbReference type="NCBI Taxonomy" id="515350"/>
    <lineage>
        <taxon>Bacteria</taxon>
        <taxon>Bacillati</taxon>
        <taxon>Actinomycetota</taxon>
        <taxon>Actinomycetes</taxon>
        <taxon>Micromonosporales</taxon>
        <taxon>Micromonosporaceae</taxon>
        <taxon>Micromonospora</taxon>
    </lineage>
</organism>
<evidence type="ECO:0000313" key="2">
    <source>
        <dbReference type="Proteomes" id="UP000248627"/>
    </source>
</evidence>
<dbReference type="AlphaFoldDB" id="A0A2W2CKW1"/>
<keyword evidence="2" id="KW-1185">Reference proteome</keyword>
<proteinExistence type="predicted"/>
<gene>
    <name evidence="1" type="ORF">C1I93_03490</name>
</gene>
<dbReference type="EMBL" id="POTX01000013">
    <property type="protein sequence ID" value="PZG00122.1"/>
    <property type="molecule type" value="Genomic_DNA"/>
</dbReference>